<dbReference type="GO" id="GO:0009307">
    <property type="term" value="P:DNA restriction-modification system"/>
    <property type="evidence" value="ECO:0007669"/>
    <property type="project" value="UniProtKB-KW"/>
</dbReference>
<keyword evidence="13" id="KW-0255">Endonuclease</keyword>
<dbReference type="Pfam" id="PF25120">
    <property type="entry name" value="DUF7814"/>
    <property type="match status" value="1"/>
</dbReference>
<name>G2Z619_FLABF</name>
<dbReference type="GO" id="GO:0009007">
    <property type="term" value="F:site-specific DNA-methyltransferase (adenine-specific) activity"/>
    <property type="evidence" value="ECO:0007669"/>
    <property type="project" value="UniProtKB-EC"/>
</dbReference>
<dbReference type="InterPro" id="IPR056716">
    <property type="entry name" value="DUF7814"/>
</dbReference>
<dbReference type="PANTHER" id="PTHR33841">
    <property type="entry name" value="DNA METHYLTRANSFERASE YEEA-RELATED"/>
    <property type="match status" value="1"/>
</dbReference>
<proteinExistence type="predicted"/>
<evidence type="ECO:0000256" key="5">
    <source>
        <dbReference type="ARBA" id="ARBA00022747"/>
    </source>
</evidence>
<accession>G2Z619</accession>
<dbReference type="Pfam" id="PF07669">
    <property type="entry name" value="Eco57I"/>
    <property type="match status" value="1"/>
</dbReference>
<dbReference type="InterPro" id="IPR025931">
    <property type="entry name" value="TaqI_C"/>
</dbReference>
<dbReference type="EC" id="2.1.1.72" evidence="1"/>
<evidence type="ECO:0000313" key="14">
    <source>
        <dbReference type="Proteomes" id="UP000009186"/>
    </source>
</evidence>
<dbReference type="PROSITE" id="PS00092">
    <property type="entry name" value="N6_MTASE"/>
    <property type="match status" value="1"/>
</dbReference>
<keyword evidence="5" id="KW-0680">Restriction system</keyword>
<dbReference type="GO" id="GO:0016787">
    <property type="term" value="F:hydrolase activity"/>
    <property type="evidence" value="ECO:0007669"/>
    <property type="project" value="UniProtKB-KW"/>
</dbReference>
<keyword evidence="13" id="KW-0540">Nuclease</keyword>
<dbReference type="InterPro" id="IPR002052">
    <property type="entry name" value="DNA_methylase_N6_adenine_CS"/>
</dbReference>
<keyword evidence="8" id="KW-0175">Coiled coil</keyword>
<gene>
    <name evidence="13" type="ordered locus">FBFL15_0673</name>
</gene>
<keyword evidence="14" id="KW-1185">Reference proteome</keyword>
<dbReference type="GO" id="GO:0003677">
    <property type="term" value="F:DNA binding"/>
    <property type="evidence" value="ECO:0007669"/>
    <property type="project" value="UniProtKB-KW"/>
</dbReference>
<evidence type="ECO:0000256" key="1">
    <source>
        <dbReference type="ARBA" id="ARBA00011900"/>
    </source>
</evidence>
<comment type="catalytic activity">
    <reaction evidence="7">
        <text>a 2'-deoxyadenosine in DNA + S-adenosyl-L-methionine = an N(6)-methyl-2'-deoxyadenosine in DNA + S-adenosyl-L-homocysteine + H(+)</text>
        <dbReference type="Rhea" id="RHEA:15197"/>
        <dbReference type="Rhea" id="RHEA-COMP:12418"/>
        <dbReference type="Rhea" id="RHEA-COMP:12419"/>
        <dbReference type="ChEBI" id="CHEBI:15378"/>
        <dbReference type="ChEBI" id="CHEBI:57856"/>
        <dbReference type="ChEBI" id="CHEBI:59789"/>
        <dbReference type="ChEBI" id="CHEBI:90615"/>
        <dbReference type="ChEBI" id="CHEBI:90616"/>
        <dbReference type="EC" id="2.1.1.72"/>
    </reaction>
</comment>
<evidence type="ECO:0000256" key="7">
    <source>
        <dbReference type="ARBA" id="ARBA00047942"/>
    </source>
</evidence>
<evidence type="ECO:0000256" key="4">
    <source>
        <dbReference type="ARBA" id="ARBA00022691"/>
    </source>
</evidence>
<dbReference type="RefSeq" id="WP_014083261.1">
    <property type="nucleotide sequence ID" value="NC_016001.1"/>
</dbReference>
<evidence type="ECO:0000259" key="11">
    <source>
        <dbReference type="Pfam" id="PF23653"/>
    </source>
</evidence>
<evidence type="ECO:0000256" key="3">
    <source>
        <dbReference type="ARBA" id="ARBA00022679"/>
    </source>
</evidence>
<dbReference type="InterPro" id="IPR050953">
    <property type="entry name" value="N4_N6_ade-DNA_methylase"/>
</dbReference>
<dbReference type="EMBL" id="FQ859183">
    <property type="protein sequence ID" value="CCB68782.1"/>
    <property type="molecule type" value="Genomic_DNA"/>
</dbReference>
<dbReference type="eggNOG" id="COG1002">
    <property type="taxonomic scope" value="Bacteria"/>
</dbReference>
<sequence length="1288" mass="149446">MIPKLRKTLNKAFLKIKPNRSDIEKFKINLIQLLDSIKEKESEEFHKNLISDFLKNTYYSPNHFINTKGRNDLVIHTGKDAKTNVGVILEAKSPSNKAEMLAENKLNNKAFQELVLYFLRERITHKNLEIKNLVVTNVYEWYLFDAQIFDKLFAQNKNFVKQFQDFEEGKLSGTNTDFFYKEIAKPYIDTVLDKIECTYFDLKTYDTILRNSDKEDDAKLIVLYKLLSPEHLLKLSFANDSNTLDKNFYNELLHLIGLTETKAGGKKLIERPKAGHRFAGSLLENAINQLESLDKISRLPNAKQYGETHQERLFHVGLELCITWVNRILFLKLLEAQLISYHNNDKSYAFLNKELLNDYDNLNALFFMVLAKQPEERNDRVKKLFEKVPYLNSSLFEPTELEHQTLFIAGLENDILLPYLSSTVIKDTQGKKRTGETDGISYFFDFLDAYDFASEGSEAIQEDNKTLINASVLGLIFEKINGYKDGSFYTPSFITMYMCKETIRRAVVQKFNETKGWNCTEFEELYNKIDDTKEANTIINSLKICDPAVGSGHFLVSALNEIIAIKHDLRILYDRNGKRLKEYQIDIVNDELIVTDEDGMPFVYNPKNPESQRIQETLFHEKQTIIENCLFGVDINPNSVKICRLRLWIELLKNAYYKSSPNPSKVGIANFANSEAVFPSGARGLETLPNIDINIKCGNSLISRFGLDADLKKALQQSKWTIDTYKNAVNTYRNAESKEQKREMERLIADIKSNFRSEITLNDPKKLKLEKQKGELYNYTQQVGLFERNKKEQAEWNKMVNQLTAIIKTLENEIEDIKNNKIYDIAFEWRFEFPEVLNNDGDFVGFDVVIGNPPYFSMGQLLNKELDFFEKSVFSTFTRTTDIYCMFIELSNKIGRKKATNHFIISNKWLTSNYGLKTRNFLLDSASQINIIDFNSFQIFDDAAVDTCLLSFYNNKCISVKIIKFDVKNKETSIDDFLNNIEKKEKFIVNNDAWKLTGFNYESIKNKIESKGLKLEKWNLKINRGITTGYNDAFIIQTDLKNQLIAKDSKNINLIKPLVRGRDINKYYCEENTQWIIYIPKGFTIKSQINYSDIVSEPPPRYGDMPDLSALFWFEKEYNSLYLHLVNYKSSLIKRMDKGDFWWELRACAYLDDFEKEKIIFTKASKVKSFALDYSGNYLQNTSYFISGDNLRYLTAVLNSRFIHFSFLNFYQSGGIEGEITIQSINNIPIPKINELNQQPFINKVDQILSLKKDNPVADTSALEREIDLMVYELYGLSEEEIGIVEKS</sequence>
<dbReference type="GO" id="GO:0032259">
    <property type="term" value="P:methylation"/>
    <property type="evidence" value="ECO:0007669"/>
    <property type="project" value="UniProtKB-KW"/>
</dbReference>
<feature type="domain" description="DUF7149" evidence="11">
    <location>
        <begin position="4"/>
        <end position="240"/>
    </location>
</feature>
<evidence type="ECO:0000256" key="8">
    <source>
        <dbReference type="SAM" id="Coils"/>
    </source>
</evidence>
<feature type="domain" description="Type II methyltransferase M.TaqI-like" evidence="9">
    <location>
        <begin position="628"/>
        <end position="940"/>
    </location>
</feature>
<dbReference type="Pfam" id="PF23653">
    <property type="entry name" value="DUF7149"/>
    <property type="match status" value="1"/>
</dbReference>
<protein>
    <recommendedName>
        <fullName evidence="1">site-specific DNA-methyltransferase (adenine-specific)</fullName>
        <ecNumber evidence="1">2.1.1.72</ecNumber>
    </recommendedName>
</protein>
<keyword evidence="2 13" id="KW-0489">Methyltransferase</keyword>
<dbReference type="InterPro" id="IPR011639">
    <property type="entry name" value="MethylTrfase_TaqI-like_dom"/>
</dbReference>
<dbReference type="REBASE" id="40217">
    <property type="entry name" value="Fbr15ORF673P"/>
</dbReference>
<evidence type="ECO:0000256" key="2">
    <source>
        <dbReference type="ARBA" id="ARBA00022603"/>
    </source>
</evidence>
<dbReference type="Gene3D" id="3.40.50.150">
    <property type="entry name" value="Vaccinia Virus protein VP39"/>
    <property type="match status" value="1"/>
</dbReference>
<dbReference type="PANTHER" id="PTHR33841:SF1">
    <property type="entry name" value="DNA METHYLTRANSFERASE A"/>
    <property type="match status" value="1"/>
</dbReference>
<feature type="domain" description="TaqI-like C-terminal specificity" evidence="10">
    <location>
        <begin position="1056"/>
        <end position="1230"/>
    </location>
</feature>
<dbReference type="Proteomes" id="UP000009186">
    <property type="component" value="Chromosome"/>
</dbReference>
<dbReference type="PRINTS" id="PR00507">
    <property type="entry name" value="N12N6MTFRASE"/>
</dbReference>
<dbReference type="HOGENOM" id="CLU_002539_0_0_10"/>
<organism evidence="13 14">
    <name type="scientific">Flavobacterium branchiophilum (strain FL-15)</name>
    <dbReference type="NCBI Taxonomy" id="1034807"/>
    <lineage>
        <taxon>Bacteria</taxon>
        <taxon>Pseudomonadati</taxon>
        <taxon>Bacteroidota</taxon>
        <taxon>Flavobacteriia</taxon>
        <taxon>Flavobacteriales</taxon>
        <taxon>Flavobacteriaceae</taxon>
        <taxon>Flavobacterium</taxon>
    </lineage>
</organism>
<reference evidence="13 14" key="1">
    <citation type="journal article" date="2011" name="Appl. Environ. Microbiol.">
        <title>Complete genome sequence of the fish pathogen Flavobacterium branchiophilum.</title>
        <authorList>
            <consortium name="1:IP"/>
            <consortium name="Microbial Evolutionary Genomics,F-75015 Paris"/>
            <consortium name="France 2:CNRS"/>
            <consortium name="URA2171"/>
            <consortium name="F-75015 Paris,France 3:Unite de Virologie et Immunologie Mol."/>
            <consortium name="INRA,78352 Jouy en Josas Cedex"/>
            <consortium name="France. 4:Unite de Mathemathique"/>
            <consortium name="Informatique et Genome,INRA"/>
            <consortium name="78352 Jouy en Josas Cedex"/>
            <consortium name="France. 5:CEA/Genoscope"/>
            <consortium name="Evry"/>
            <consortium name="France"/>
            <person name="Touchon M."/>
            <person name="Barbier P."/>
            <person name="Bernardet J.F."/>
            <person name="Loux V."/>
            <person name="Vacherie B."/>
            <person name="Barbe V."/>
            <person name="Rocha E.P."/>
            <person name="Duchaud E."/>
        </authorList>
    </citation>
    <scope>NUCLEOTIDE SEQUENCE [LARGE SCALE GENOMIC DNA]</scope>
    <source>
        <strain evidence="13 14">FL-15</strain>
    </source>
</reference>
<evidence type="ECO:0000259" key="9">
    <source>
        <dbReference type="Pfam" id="PF07669"/>
    </source>
</evidence>
<evidence type="ECO:0000259" key="10">
    <source>
        <dbReference type="Pfam" id="PF12950"/>
    </source>
</evidence>
<dbReference type="KEGG" id="fbr:FBFL15_0673"/>
<dbReference type="SUPFAM" id="SSF53335">
    <property type="entry name" value="S-adenosyl-L-methionine-dependent methyltransferases"/>
    <property type="match status" value="1"/>
</dbReference>
<evidence type="ECO:0000313" key="13">
    <source>
        <dbReference type="EMBL" id="CCB68782.1"/>
    </source>
</evidence>
<evidence type="ECO:0000259" key="12">
    <source>
        <dbReference type="Pfam" id="PF25120"/>
    </source>
</evidence>
<feature type="coiled-coil region" evidence="8">
    <location>
        <begin position="793"/>
        <end position="820"/>
    </location>
</feature>
<feature type="domain" description="DUF7814" evidence="12">
    <location>
        <begin position="241"/>
        <end position="468"/>
    </location>
</feature>
<evidence type="ECO:0000256" key="6">
    <source>
        <dbReference type="ARBA" id="ARBA00023125"/>
    </source>
</evidence>
<keyword evidence="3 13" id="KW-0808">Transferase</keyword>
<dbReference type="InterPro" id="IPR029063">
    <property type="entry name" value="SAM-dependent_MTases_sf"/>
</dbReference>
<dbReference type="eggNOG" id="COG0827">
    <property type="taxonomic scope" value="Bacteria"/>
</dbReference>
<dbReference type="STRING" id="1034807.FBFL15_0673"/>
<dbReference type="GO" id="GO:0004519">
    <property type="term" value="F:endonuclease activity"/>
    <property type="evidence" value="ECO:0007669"/>
    <property type="project" value="UniProtKB-KW"/>
</dbReference>
<dbReference type="Pfam" id="PF12950">
    <property type="entry name" value="TaqI_C"/>
    <property type="match status" value="1"/>
</dbReference>
<dbReference type="InterPro" id="IPR055573">
    <property type="entry name" value="DUF7149"/>
</dbReference>
<keyword evidence="4" id="KW-0949">S-adenosyl-L-methionine</keyword>
<keyword evidence="6" id="KW-0238">DNA-binding</keyword>
<keyword evidence="13" id="KW-0378">Hydrolase</keyword>